<dbReference type="Gene3D" id="2.60.40.10">
    <property type="entry name" value="Immunoglobulins"/>
    <property type="match status" value="2"/>
</dbReference>
<accession>A0AAU1HQV9</accession>
<proteinExistence type="predicted"/>
<dbReference type="Pfam" id="PF16640">
    <property type="entry name" value="Big_3_5"/>
    <property type="match status" value="1"/>
</dbReference>
<dbReference type="AlphaFoldDB" id="A0AAU1HQV9"/>
<reference evidence="3" key="1">
    <citation type="submission" date="2022-10" db="EMBL/GenBank/DDBJ databases">
        <title>The complete genomes of actinobacterial strains from the NBC collection.</title>
        <authorList>
            <person name="Joergensen T.S."/>
            <person name="Alvarez Arevalo M."/>
            <person name="Sterndorff E.B."/>
            <person name="Faurdal D."/>
            <person name="Vuksanovic O."/>
            <person name="Mourched A.-S."/>
            <person name="Charusanti P."/>
            <person name="Shaw S."/>
            <person name="Blin K."/>
            <person name="Weber T."/>
        </authorList>
    </citation>
    <scope>NUCLEOTIDE SEQUENCE</scope>
    <source>
        <strain evidence="3">NBC 00180</strain>
    </source>
</reference>
<dbReference type="NCBIfam" id="TIGR01451">
    <property type="entry name" value="B_ant_repeat"/>
    <property type="match status" value="1"/>
</dbReference>
<protein>
    <submittedName>
        <fullName evidence="3">Ig-like domain repeat protein</fullName>
    </submittedName>
</protein>
<gene>
    <name evidence="3" type="ORF">OG477_00055</name>
    <name evidence="4" type="ORF">OG477_45290</name>
</gene>
<dbReference type="GO" id="GO:0005975">
    <property type="term" value="P:carbohydrate metabolic process"/>
    <property type="evidence" value="ECO:0007669"/>
    <property type="project" value="UniProtKB-ARBA"/>
</dbReference>
<name>A0AAU1HQV9_9ACTN</name>
<organism evidence="3">
    <name type="scientific">Streptomyces sp. NBC_00180</name>
    <dbReference type="NCBI Taxonomy" id="2903632"/>
    <lineage>
        <taxon>Bacteria</taxon>
        <taxon>Bacillati</taxon>
        <taxon>Actinomycetota</taxon>
        <taxon>Actinomycetes</taxon>
        <taxon>Kitasatosporales</taxon>
        <taxon>Streptomycetaceae</taxon>
        <taxon>Streptomyces</taxon>
    </lineage>
</organism>
<dbReference type="InterPro" id="IPR032109">
    <property type="entry name" value="Big_3_5"/>
</dbReference>
<evidence type="ECO:0000313" key="4">
    <source>
        <dbReference type="EMBL" id="WTP91941.1"/>
    </source>
</evidence>
<dbReference type="EMBL" id="CP108140">
    <property type="protein sequence ID" value="WTP83896.1"/>
    <property type="molecule type" value="Genomic_DNA"/>
</dbReference>
<dbReference type="EMBL" id="CP108140">
    <property type="protein sequence ID" value="WTP91941.1"/>
    <property type="molecule type" value="Genomic_DNA"/>
</dbReference>
<dbReference type="InterPro" id="IPR013783">
    <property type="entry name" value="Ig-like_fold"/>
</dbReference>
<evidence type="ECO:0000313" key="3">
    <source>
        <dbReference type="EMBL" id="WTP83896.1"/>
    </source>
</evidence>
<sequence>MTNPSGVGKPIKLEATVTGSGTAAPTGAVTFKEGTVVLGTAQLNRDGQALAVISRPRGDHQITAVYAGDGQSLGSTSAPFTQHVANSDVQATLTADRPAALLGSSVTYTVTARNNGPDTAYATQAGFRLSNSAATVTGTTGPATTTPYPVNYQPSQVAWNLGDLAPGQSKTVTVTVLVTGGSASFTGMAAAGNPVGSNSDTLLTNNTSATTVKVIT</sequence>
<dbReference type="InterPro" id="IPR001434">
    <property type="entry name" value="OmcB-like_DUF11"/>
</dbReference>
<feature type="domain" description="DUF11" evidence="1">
    <location>
        <begin position="88"/>
        <end position="212"/>
    </location>
</feature>
<dbReference type="Pfam" id="PF01345">
    <property type="entry name" value="DUF11"/>
    <property type="match status" value="1"/>
</dbReference>
<evidence type="ECO:0000259" key="1">
    <source>
        <dbReference type="Pfam" id="PF01345"/>
    </source>
</evidence>
<feature type="domain" description="Bacterial Ig-like" evidence="2">
    <location>
        <begin position="3"/>
        <end position="85"/>
    </location>
</feature>
<evidence type="ECO:0000259" key="2">
    <source>
        <dbReference type="Pfam" id="PF16640"/>
    </source>
</evidence>
<dbReference type="InterPro" id="IPR047589">
    <property type="entry name" value="DUF11_rpt"/>
</dbReference>